<evidence type="ECO:0000256" key="5">
    <source>
        <dbReference type="SAM" id="MobiDB-lite"/>
    </source>
</evidence>
<dbReference type="AlphaFoldDB" id="A0A2Z6IAU3"/>
<feature type="transmembrane region" description="Helical" evidence="6">
    <location>
        <begin position="426"/>
        <end position="446"/>
    </location>
</feature>
<protein>
    <recommendedName>
        <fullName evidence="9">MFS transporter</fullName>
    </recommendedName>
</protein>
<organism evidence="7 8">
    <name type="scientific">Sutterella megalosphaeroides</name>
    <dbReference type="NCBI Taxonomy" id="2494234"/>
    <lineage>
        <taxon>Bacteria</taxon>
        <taxon>Pseudomonadati</taxon>
        <taxon>Pseudomonadota</taxon>
        <taxon>Betaproteobacteria</taxon>
        <taxon>Burkholderiales</taxon>
        <taxon>Sutterellaceae</taxon>
        <taxon>Sutterella</taxon>
    </lineage>
</organism>
<dbReference type="PANTHER" id="PTHR43826">
    <property type="entry name" value="GLUCOSE-6-PHOSPHATE EXCHANGER SLC37A4"/>
    <property type="match status" value="1"/>
</dbReference>
<dbReference type="GO" id="GO:0061513">
    <property type="term" value="F:glucose 6-phosphate:phosphate antiporter activity"/>
    <property type="evidence" value="ECO:0007669"/>
    <property type="project" value="TreeGrafter"/>
</dbReference>
<dbReference type="Gene3D" id="1.20.1250.20">
    <property type="entry name" value="MFS general substrate transporter like domains"/>
    <property type="match status" value="2"/>
</dbReference>
<evidence type="ECO:0000256" key="2">
    <source>
        <dbReference type="ARBA" id="ARBA00022692"/>
    </source>
</evidence>
<dbReference type="GO" id="GO:0016020">
    <property type="term" value="C:membrane"/>
    <property type="evidence" value="ECO:0007669"/>
    <property type="project" value="UniProtKB-ARBA"/>
</dbReference>
<keyword evidence="3 6" id="KW-1133">Transmembrane helix</keyword>
<sequence>MSSSRKLRNPADIRTLFWLCWLVYGTSYLGRLNFSSAMVPLLDSGALTSVAAGWIQTAYFAAYGIGSLVNGLAGDRAHPRTMILTGLAGSAAVNALFALLTTAGDGGAASGVVASVGTFLPILLWGANGWLQSMIWAPIVRIFAVMLTPRDKLDCCINMVSSQVTGTLASYVFGAILLAVFPVESLFWMPALLLAGAAVAWVAVFPRLTARTGAFEKTVSVDAPRTETGKSVTEGTMKSTNKGRNKGTVAFLLTAGFGFLVFPALLHGTLKDGLVAWIPAFLADRFALSASSVLMLTTAVPIVNLSGAYIARALYRRTGERVERSAAILFLAGSVGLAVTTAAGSDAVMLSGMLPTLLLQCASIAGLAAATAAMMAVNSLLTAIYPLKFERSGRVSTVSGFLNALGYAGAALSMCATGSALDAVGWTGILALWTALTLLTSLAAFAGSLKVVSRREASPVDRPQRPTRPKEGSPRP</sequence>
<dbReference type="InterPro" id="IPR036259">
    <property type="entry name" value="MFS_trans_sf"/>
</dbReference>
<comment type="subcellular location">
    <subcellularLocation>
        <location evidence="1">Endomembrane system</location>
        <topology evidence="1">Multi-pass membrane protein</topology>
    </subcellularLocation>
</comment>
<dbReference type="GO" id="GO:0012505">
    <property type="term" value="C:endomembrane system"/>
    <property type="evidence" value="ECO:0007669"/>
    <property type="project" value="UniProtKB-SubCell"/>
</dbReference>
<accession>A0A2Z6IAU3</accession>
<keyword evidence="2 6" id="KW-0812">Transmembrane</keyword>
<dbReference type="InterPro" id="IPR051337">
    <property type="entry name" value="OPA_Antiporter"/>
</dbReference>
<dbReference type="RefSeq" id="WP_170143889.1">
    <property type="nucleotide sequence ID" value="NZ_AP018786.1"/>
</dbReference>
<dbReference type="Pfam" id="PF07690">
    <property type="entry name" value="MFS_1"/>
    <property type="match status" value="1"/>
</dbReference>
<feature type="transmembrane region" description="Helical" evidence="6">
    <location>
        <begin position="286"/>
        <end position="305"/>
    </location>
</feature>
<feature type="transmembrane region" description="Helical" evidence="6">
    <location>
        <begin position="401"/>
        <end position="420"/>
    </location>
</feature>
<dbReference type="GO" id="GO:0035435">
    <property type="term" value="P:phosphate ion transmembrane transport"/>
    <property type="evidence" value="ECO:0007669"/>
    <property type="project" value="TreeGrafter"/>
</dbReference>
<keyword evidence="8" id="KW-1185">Reference proteome</keyword>
<feature type="transmembrane region" description="Helical" evidence="6">
    <location>
        <begin position="156"/>
        <end position="181"/>
    </location>
</feature>
<dbReference type="KEGG" id="sutt:SUTMEG_15340"/>
<gene>
    <name evidence="7" type="ORF">SUTMEG_15340</name>
</gene>
<name>A0A2Z6IAU3_9BURK</name>
<evidence type="ECO:0000256" key="1">
    <source>
        <dbReference type="ARBA" id="ARBA00004127"/>
    </source>
</evidence>
<reference evidence="7 8" key="1">
    <citation type="journal article" date="2018" name="Int. J. Syst. Evol. Microbiol.">
        <title>Mesosutterella multiformis gen. nov., sp. nov., a member of the family Sutterellaceae and Sutterella megalosphaeroides sp. nov., isolated from human faeces.</title>
        <authorList>
            <person name="Sakamoto M."/>
            <person name="Ikeyama N."/>
            <person name="Kunihiro T."/>
            <person name="Iino T."/>
            <person name="Yuki M."/>
            <person name="Ohkuma M."/>
        </authorList>
    </citation>
    <scope>NUCLEOTIDE SEQUENCE [LARGE SCALE GENOMIC DNA]</scope>
    <source>
        <strain evidence="7 8">6FBBBH3</strain>
    </source>
</reference>
<feature type="transmembrane region" description="Helical" evidence="6">
    <location>
        <begin position="81"/>
        <end position="102"/>
    </location>
</feature>
<keyword evidence="4 6" id="KW-0472">Membrane</keyword>
<dbReference type="Proteomes" id="UP000271003">
    <property type="component" value="Chromosome"/>
</dbReference>
<feature type="transmembrane region" description="Helical" evidence="6">
    <location>
        <begin position="50"/>
        <end position="69"/>
    </location>
</feature>
<feature type="transmembrane region" description="Helical" evidence="6">
    <location>
        <begin position="357"/>
        <end position="381"/>
    </location>
</feature>
<evidence type="ECO:0000313" key="8">
    <source>
        <dbReference type="Proteomes" id="UP000271003"/>
    </source>
</evidence>
<dbReference type="EMBL" id="AP018786">
    <property type="protein sequence ID" value="BBF23643.1"/>
    <property type="molecule type" value="Genomic_DNA"/>
</dbReference>
<evidence type="ECO:0008006" key="9">
    <source>
        <dbReference type="Google" id="ProtNLM"/>
    </source>
</evidence>
<dbReference type="InterPro" id="IPR011701">
    <property type="entry name" value="MFS"/>
</dbReference>
<feature type="transmembrane region" description="Helical" evidence="6">
    <location>
        <begin position="187"/>
        <end position="205"/>
    </location>
</feature>
<evidence type="ECO:0000256" key="4">
    <source>
        <dbReference type="ARBA" id="ARBA00023136"/>
    </source>
</evidence>
<feature type="region of interest" description="Disordered" evidence="5">
    <location>
        <begin position="456"/>
        <end position="476"/>
    </location>
</feature>
<evidence type="ECO:0000313" key="7">
    <source>
        <dbReference type="EMBL" id="BBF23643.1"/>
    </source>
</evidence>
<feature type="transmembrane region" description="Helical" evidence="6">
    <location>
        <begin position="12"/>
        <end position="30"/>
    </location>
</feature>
<feature type="transmembrane region" description="Helical" evidence="6">
    <location>
        <begin position="122"/>
        <end position="144"/>
    </location>
</feature>
<evidence type="ECO:0000256" key="3">
    <source>
        <dbReference type="ARBA" id="ARBA00022989"/>
    </source>
</evidence>
<dbReference type="SUPFAM" id="SSF103473">
    <property type="entry name" value="MFS general substrate transporter"/>
    <property type="match status" value="1"/>
</dbReference>
<feature type="transmembrane region" description="Helical" evidence="6">
    <location>
        <begin position="247"/>
        <end position="266"/>
    </location>
</feature>
<proteinExistence type="predicted"/>
<evidence type="ECO:0000256" key="6">
    <source>
        <dbReference type="SAM" id="Phobius"/>
    </source>
</evidence>
<dbReference type="PANTHER" id="PTHR43826:SF3">
    <property type="entry name" value="GLUCOSE-6-PHOSPHATE EXCHANGER SLC37A4"/>
    <property type="match status" value="1"/>
</dbReference>
<feature type="transmembrane region" description="Helical" evidence="6">
    <location>
        <begin position="326"/>
        <end position="345"/>
    </location>
</feature>